<evidence type="ECO:0000259" key="1">
    <source>
        <dbReference type="Pfam" id="PF04321"/>
    </source>
</evidence>
<gene>
    <name evidence="2" type="ORF">METZ01_LOCUS276937</name>
</gene>
<reference evidence="2" key="1">
    <citation type="submission" date="2018-05" db="EMBL/GenBank/DDBJ databases">
        <authorList>
            <person name="Lanie J.A."/>
            <person name="Ng W.-L."/>
            <person name="Kazmierczak K.M."/>
            <person name="Andrzejewski T.M."/>
            <person name="Davidsen T.M."/>
            <person name="Wayne K.J."/>
            <person name="Tettelin H."/>
            <person name="Glass J.I."/>
            <person name="Rusch D."/>
            <person name="Podicherti R."/>
            <person name="Tsui H.-C.T."/>
            <person name="Winkler M.E."/>
        </authorList>
    </citation>
    <scope>NUCLEOTIDE SEQUENCE</scope>
</reference>
<dbReference type="InterPro" id="IPR029903">
    <property type="entry name" value="RmlD-like-bd"/>
</dbReference>
<sequence>MKILVLGGSGLIGNFFIHNSINHEIITTFNKTKINASNAISKKINLPEDWAKLQDLILEEKPDVVLNSMAFSNIDFCEINKEEVYALHVKITEKITALCSKINSKIVFLSTDYVFDGKKGNYTENDETNPINYYGHSKDLAEKITLKNKNNLVLRTAMVYGLSSKVRFLRYVIENLRKNQEINTYDDIFNSATLLDDLVNGISKAIKF</sequence>
<proteinExistence type="predicted"/>
<evidence type="ECO:0000313" key="2">
    <source>
        <dbReference type="EMBL" id="SVC24083.1"/>
    </source>
</evidence>
<accession>A0A382KKV7</accession>
<dbReference type="AlphaFoldDB" id="A0A382KKV7"/>
<organism evidence="2">
    <name type="scientific">marine metagenome</name>
    <dbReference type="NCBI Taxonomy" id="408172"/>
    <lineage>
        <taxon>unclassified sequences</taxon>
        <taxon>metagenomes</taxon>
        <taxon>ecological metagenomes</taxon>
    </lineage>
</organism>
<name>A0A382KKV7_9ZZZZ</name>
<dbReference type="PANTHER" id="PTHR43242">
    <property type="entry name" value="NAD(P)-BINDING ROSSMANN-FOLD SUPERFAMILY PROTEIN"/>
    <property type="match status" value="1"/>
</dbReference>
<feature type="domain" description="RmlD-like substrate binding" evidence="1">
    <location>
        <begin position="1"/>
        <end position="206"/>
    </location>
</feature>
<protein>
    <recommendedName>
        <fullName evidence="1">RmlD-like substrate binding domain-containing protein</fullName>
    </recommendedName>
</protein>
<feature type="non-terminal residue" evidence="2">
    <location>
        <position position="208"/>
    </location>
</feature>
<dbReference type="Pfam" id="PF04321">
    <property type="entry name" value="RmlD_sub_bind"/>
    <property type="match status" value="1"/>
</dbReference>
<dbReference type="EMBL" id="UINC01080808">
    <property type="protein sequence ID" value="SVC24083.1"/>
    <property type="molecule type" value="Genomic_DNA"/>
</dbReference>
<dbReference type="PANTHER" id="PTHR43242:SF1">
    <property type="entry name" value="NAD(P)-BINDING ROSSMANN-FOLD SUPERFAMILY PROTEIN"/>
    <property type="match status" value="1"/>
</dbReference>
<dbReference type="Gene3D" id="3.40.50.720">
    <property type="entry name" value="NAD(P)-binding Rossmann-like Domain"/>
    <property type="match status" value="1"/>
</dbReference>
<dbReference type="SUPFAM" id="SSF51735">
    <property type="entry name" value="NAD(P)-binding Rossmann-fold domains"/>
    <property type="match status" value="1"/>
</dbReference>
<dbReference type="InterPro" id="IPR036291">
    <property type="entry name" value="NAD(P)-bd_dom_sf"/>
</dbReference>